<dbReference type="OrthoDB" id="8062037at2759"/>
<accession>A0A843XC84</accession>
<evidence type="ECO:0000256" key="1">
    <source>
        <dbReference type="SAM" id="MobiDB-lite"/>
    </source>
</evidence>
<evidence type="ECO:0000313" key="2">
    <source>
        <dbReference type="EMBL" id="MQM16901.1"/>
    </source>
</evidence>
<feature type="region of interest" description="Disordered" evidence="1">
    <location>
        <begin position="1"/>
        <end position="39"/>
    </location>
</feature>
<gene>
    <name evidence="2" type="ORF">Taro_049863</name>
</gene>
<sequence length="139" mass="15235">MPLPRRLPVLCFPSEQSPPQASSAPRGSPSRQRAMTPSTAWCRAASSAGLWRRTERSCMERHDGGRHLDQLSSLPDFPSHSAIEVPPLSEHPDNWPSWIGRAADLIGRPRVGPTRIRRGAHTDDPAHTGYSGARATCEP</sequence>
<reference evidence="2" key="1">
    <citation type="submission" date="2017-07" db="EMBL/GenBank/DDBJ databases">
        <title>Taro Niue Genome Assembly and Annotation.</title>
        <authorList>
            <person name="Atibalentja N."/>
            <person name="Keating K."/>
            <person name="Fields C.J."/>
        </authorList>
    </citation>
    <scope>NUCLEOTIDE SEQUENCE</scope>
    <source>
        <strain evidence="2">Niue_2</strain>
        <tissue evidence="2">Leaf</tissue>
    </source>
</reference>
<feature type="compositionally biased region" description="Low complexity" evidence="1">
    <location>
        <begin position="13"/>
        <end position="34"/>
    </location>
</feature>
<feature type="region of interest" description="Disordered" evidence="1">
    <location>
        <begin position="109"/>
        <end position="139"/>
    </location>
</feature>
<protein>
    <submittedName>
        <fullName evidence="2">Uncharacterized protein</fullName>
    </submittedName>
</protein>
<organism evidence="2 3">
    <name type="scientific">Colocasia esculenta</name>
    <name type="common">Wild taro</name>
    <name type="synonym">Arum esculentum</name>
    <dbReference type="NCBI Taxonomy" id="4460"/>
    <lineage>
        <taxon>Eukaryota</taxon>
        <taxon>Viridiplantae</taxon>
        <taxon>Streptophyta</taxon>
        <taxon>Embryophyta</taxon>
        <taxon>Tracheophyta</taxon>
        <taxon>Spermatophyta</taxon>
        <taxon>Magnoliopsida</taxon>
        <taxon>Liliopsida</taxon>
        <taxon>Araceae</taxon>
        <taxon>Aroideae</taxon>
        <taxon>Colocasieae</taxon>
        <taxon>Colocasia</taxon>
    </lineage>
</organism>
<keyword evidence="3" id="KW-1185">Reference proteome</keyword>
<name>A0A843XC84_COLES</name>
<proteinExistence type="predicted"/>
<dbReference type="AlphaFoldDB" id="A0A843XC84"/>
<evidence type="ECO:0000313" key="3">
    <source>
        <dbReference type="Proteomes" id="UP000652761"/>
    </source>
</evidence>
<dbReference type="EMBL" id="NMUH01007237">
    <property type="protein sequence ID" value="MQM16901.1"/>
    <property type="molecule type" value="Genomic_DNA"/>
</dbReference>
<dbReference type="Proteomes" id="UP000652761">
    <property type="component" value="Unassembled WGS sequence"/>
</dbReference>
<comment type="caution">
    <text evidence="2">The sequence shown here is derived from an EMBL/GenBank/DDBJ whole genome shotgun (WGS) entry which is preliminary data.</text>
</comment>